<dbReference type="EMBL" id="SOAU01000001">
    <property type="protein sequence ID" value="TDT18584.1"/>
    <property type="molecule type" value="Genomic_DNA"/>
</dbReference>
<dbReference type="EC" id="2.7.11.1" evidence="1"/>
<protein>
    <recommendedName>
        <fullName evidence="1">non-specific serine/threonine protein kinase</fullName>
        <ecNumber evidence="1">2.7.11.1</ecNumber>
    </recommendedName>
</protein>
<dbReference type="Pfam" id="PF00069">
    <property type="entry name" value="Pkinase"/>
    <property type="match status" value="1"/>
</dbReference>
<dbReference type="GO" id="GO:0004674">
    <property type="term" value="F:protein serine/threonine kinase activity"/>
    <property type="evidence" value="ECO:0007669"/>
    <property type="project" value="UniProtKB-KW"/>
</dbReference>
<dbReference type="PROSITE" id="PS50011">
    <property type="entry name" value="PROTEIN_KINASE_DOM"/>
    <property type="match status" value="1"/>
</dbReference>
<sequence>MRIEGFDDFRPIGHGGLGDVYRAERLSTGGPVAIKVLRDVSDSSVAWHRTRRELTALVSLSGHAHVIRLLELLDLPTGPALVMEYAPGGSVADLLAARPDDTLDVAEIVLIGRQAADALDAAHDQDIVHRDVKPQNLLIDGYGQIKLCDFGIASLTRSEEFRTRTSALSMRYASPEDLDEDAEVGPASDVYSLGATLLHLAHGAPPTLKERLASWHPTDSHDDGADADRAALDQVIAACLHPEPSERPTAADVLDRLEELDWQLTDRCRALPVVEPTDEARAPHLVEADQNDVGEPVDVTGDVRGEPVAPVAAAALFGDDTSASTVLRPDRPRPAARPDPTPTRRDQRWPWIVAAIAVAALVGVGLALLWPNDADAPESSTGDTTADAVPPPTEPTVTPATTASTAAAPAVSFVERPSDVPELGGDDITWPFGPVGECLVLEAGADTLTPIGCDEPHDLQRFEVDSLDAATFPPDAAFVADAVGAGTNDACRAAFIDFVGSDPGTSEFEIAVTRPSADTWADGDRGYQCLLGLPDARLVGDAAGSGQ</sequence>
<accession>A0A4R7I5M5</accession>
<keyword evidence="5 9" id="KW-0418">Kinase</keyword>
<dbReference type="Pfam" id="PF13845">
    <property type="entry name" value="Septum_form"/>
    <property type="match status" value="1"/>
</dbReference>
<dbReference type="PROSITE" id="PS00108">
    <property type="entry name" value="PROTEIN_KINASE_ST"/>
    <property type="match status" value="1"/>
</dbReference>
<keyword evidence="2 9" id="KW-0723">Serine/threonine-protein kinase</keyword>
<dbReference type="PANTHER" id="PTHR43289">
    <property type="entry name" value="MITOGEN-ACTIVATED PROTEIN KINASE KINASE KINASE 20-RELATED"/>
    <property type="match status" value="1"/>
</dbReference>
<dbReference type="InterPro" id="IPR008271">
    <property type="entry name" value="Ser/Thr_kinase_AS"/>
</dbReference>
<keyword evidence="4" id="KW-0547">Nucleotide-binding</keyword>
<evidence type="ECO:0000313" key="10">
    <source>
        <dbReference type="Proteomes" id="UP000294558"/>
    </source>
</evidence>
<evidence type="ECO:0000256" key="4">
    <source>
        <dbReference type="ARBA" id="ARBA00022741"/>
    </source>
</evidence>
<evidence type="ECO:0000256" key="5">
    <source>
        <dbReference type="ARBA" id="ARBA00022777"/>
    </source>
</evidence>
<evidence type="ECO:0000256" key="7">
    <source>
        <dbReference type="SAM" id="MobiDB-lite"/>
    </source>
</evidence>
<dbReference type="InterPro" id="IPR011009">
    <property type="entry name" value="Kinase-like_dom_sf"/>
</dbReference>
<dbReference type="Gene3D" id="1.10.510.10">
    <property type="entry name" value="Transferase(Phosphotransferase) domain 1"/>
    <property type="match status" value="1"/>
</dbReference>
<feature type="region of interest" description="Disordered" evidence="7">
    <location>
        <begin position="376"/>
        <end position="406"/>
    </location>
</feature>
<organism evidence="9 10">
    <name type="scientific">Ilumatobacter fluminis</name>
    <dbReference type="NCBI Taxonomy" id="467091"/>
    <lineage>
        <taxon>Bacteria</taxon>
        <taxon>Bacillati</taxon>
        <taxon>Actinomycetota</taxon>
        <taxon>Acidimicrobiia</taxon>
        <taxon>Acidimicrobiales</taxon>
        <taxon>Ilumatobacteraceae</taxon>
        <taxon>Ilumatobacter</taxon>
    </lineage>
</organism>
<dbReference type="PANTHER" id="PTHR43289:SF6">
    <property type="entry name" value="SERINE_THREONINE-PROTEIN KINASE NEKL-3"/>
    <property type="match status" value="1"/>
</dbReference>
<dbReference type="GO" id="GO:0005524">
    <property type="term" value="F:ATP binding"/>
    <property type="evidence" value="ECO:0007669"/>
    <property type="project" value="UniProtKB-KW"/>
</dbReference>
<dbReference type="SUPFAM" id="SSF56112">
    <property type="entry name" value="Protein kinase-like (PK-like)"/>
    <property type="match status" value="1"/>
</dbReference>
<evidence type="ECO:0000256" key="6">
    <source>
        <dbReference type="ARBA" id="ARBA00022840"/>
    </source>
</evidence>
<evidence type="ECO:0000313" key="9">
    <source>
        <dbReference type="EMBL" id="TDT18584.1"/>
    </source>
</evidence>
<feature type="region of interest" description="Disordered" evidence="7">
    <location>
        <begin position="320"/>
        <end position="345"/>
    </location>
</feature>
<keyword evidence="6" id="KW-0067">ATP-binding</keyword>
<evidence type="ECO:0000256" key="1">
    <source>
        <dbReference type="ARBA" id="ARBA00012513"/>
    </source>
</evidence>
<evidence type="ECO:0000259" key="8">
    <source>
        <dbReference type="PROSITE" id="PS50011"/>
    </source>
</evidence>
<dbReference type="InterPro" id="IPR026004">
    <property type="entry name" value="Septum_form"/>
</dbReference>
<evidence type="ECO:0000256" key="2">
    <source>
        <dbReference type="ARBA" id="ARBA00022527"/>
    </source>
</evidence>
<dbReference type="SMART" id="SM00220">
    <property type="entry name" value="S_TKc"/>
    <property type="match status" value="1"/>
</dbReference>
<feature type="domain" description="Protein kinase" evidence="8">
    <location>
        <begin position="6"/>
        <end position="260"/>
    </location>
</feature>
<gene>
    <name evidence="9" type="ORF">BDK89_4208</name>
</gene>
<proteinExistence type="predicted"/>
<reference evidence="9 10" key="1">
    <citation type="submission" date="2019-03" db="EMBL/GenBank/DDBJ databases">
        <title>Sequencing the genomes of 1000 actinobacteria strains.</title>
        <authorList>
            <person name="Klenk H.-P."/>
        </authorList>
    </citation>
    <scope>NUCLEOTIDE SEQUENCE [LARGE SCALE GENOMIC DNA]</scope>
    <source>
        <strain evidence="9 10">DSM 18936</strain>
    </source>
</reference>
<feature type="compositionally biased region" description="Low complexity" evidence="7">
    <location>
        <begin position="395"/>
        <end position="406"/>
    </location>
</feature>
<keyword evidence="3" id="KW-0808">Transferase</keyword>
<name>A0A4R7I5M5_9ACTN</name>
<evidence type="ECO:0000256" key="3">
    <source>
        <dbReference type="ARBA" id="ARBA00022679"/>
    </source>
</evidence>
<dbReference type="RefSeq" id="WP_166657750.1">
    <property type="nucleotide sequence ID" value="NZ_SOAU01000001.1"/>
</dbReference>
<dbReference type="AlphaFoldDB" id="A0A4R7I5M5"/>
<dbReference type="Proteomes" id="UP000294558">
    <property type="component" value="Unassembled WGS sequence"/>
</dbReference>
<dbReference type="CDD" id="cd14014">
    <property type="entry name" value="STKc_PknB_like"/>
    <property type="match status" value="1"/>
</dbReference>
<comment type="caution">
    <text evidence="9">The sequence shown here is derived from an EMBL/GenBank/DDBJ whole genome shotgun (WGS) entry which is preliminary data.</text>
</comment>
<dbReference type="InterPro" id="IPR000719">
    <property type="entry name" value="Prot_kinase_dom"/>
</dbReference>
<keyword evidence="10" id="KW-1185">Reference proteome</keyword>